<evidence type="ECO:0000259" key="1">
    <source>
        <dbReference type="Pfam" id="PF13340"/>
    </source>
</evidence>
<dbReference type="InterPro" id="IPR025161">
    <property type="entry name" value="IS402-like_dom"/>
</dbReference>
<dbReference type="STRING" id="44575.SAMN05216419_100513"/>
<keyword evidence="3" id="KW-1185">Reference proteome</keyword>
<dbReference type="NCBIfam" id="NF033580">
    <property type="entry name" value="transpos_IS5_3"/>
    <property type="match status" value="1"/>
</dbReference>
<sequence>MNFSTIGVFQKPHNVLDEVWALLKTHLPVCQGVGGGAAKDNYRFINAIFWIIRTGTPWRGLPPGYGGWSDTHRRFIRWCDKGIWEKLLEILIDDPDYEWLMIDANHCKVHPHAAGARGENQMYRSLRTNILRLFQKSPPEV</sequence>
<evidence type="ECO:0000313" key="2">
    <source>
        <dbReference type="EMBL" id="SIO03883.1"/>
    </source>
</evidence>
<dbReference type="AlphaFoldDB" id="A0A1N6G8M6"/>
<protein>
    <submittedName>
        <fullName evidence="2">Transposase</fullName>
    </submittedName>
</protein>
<dbReference type="eggNOG" id="COG3293">
    <property type="taxonomic scope" value="Bacteria"/>
</dbReference>
<organism evidence="2 3">
    <name type="scientific">Nitrosomonas cryotolerans ATCC 49181</name>
    <dbReference type="NCBI Taxonomy" id="1131553"/>
    <lineage>
        <taxon>Bacteria</taxon>
        <taxon>Pseudomonadati</taxon>
        <taxon>Pseudomonadota</taxon>
        <taxon>Betaproteobacteria</taxon>
        <taxon>Nitrosomonadales</taxon>
        <taxon>Nitrosomonadaceae</taxon>
        <taxon>Nitrosomonas</taxon>
    </lineage>
</organism>
<dbReference type="Pfam" id="PF13340">
    <property type="entry name" value="DUF4096"/>
    <property type="match status" value="1"/>
</dbReference>
<reference evidence="2 3" key="1">
    <citation type="submission" date="2016-12" db="EMBL/GenBank/DDBJ databases">
        <authorList>
            <person name="Song W.-J."/>
            <person name="Kurnit D.M."/>
        </authorList>
    </citation>
    <scope>NUCLEOTIDE SEQUENCE [LARGE SCALE GENOMIC DNA]</scope>
    <source>
        <strain evidence="2 3">ATCC 49181</strain>
    </source>
</reference>
<name>A0A1N6G8M6_9PROT</name>
<dbReference type="PANTHER" id="PTHR46637:SF1">
    <property type="entry name" value="BLL5188 PROTEIN"/>
    <property type="match status" value="1"/>
</dbReference>
<feature type="domain" description="Insertion element IS402-like" evidence="1">
    <location>
        <begin position="17"/>
        <end position="87"/>
    </location>
</feature>
<accession>A0A1N6G8M6</accession>
<dbReference type="EMBL" id="FSRO01000001">
    <property type="protein sequence ID" value="SIO03883.1"/>
    <property type="molecule type" value="Genomic_DNA"/>
</dbReference>
<dbReference type="InterPro" id="IPR052909">
    <property type="entry name" value="Transposase_6_like"/>
</dbReference>
<dbReference type="PANTHER" id="PTHR46637">
    <property type="entry name" value="TIS1421-TRANSPOSASE PROTEIN A"/>
    <property type="match status" value="1"/>
</dbReference>
<dbReference type="Proteomes" id="UP000185062">
    <property type="component" value="Unassembled WGS sequence"/>
</dbReference>
<gene>
    <name evidence="2" type="ORF">SAMN02743940_0601</name>
</gene>
<proteinExistence type="predicted"/>
<evidence type="ECO:0000313" key="3">
    <source>
        <dbReference type="Proteomes" id="UP000185062"/>
    </source>
</evidence>